<comment type="caution">
    <text evidence="2">The sequence shown here is derived from an EMBL/GenBank/DDBJ whole genome shotgun (WGS) entry which is preliminary data.</text>
</comment>
<keyword evidence="2" id="KW-0032">Aminotransferase</keyword>
<dbReference type="SUPFAM" id="SSF53383">
    <property type="entry name" value="PLP-dependent transferases"/>
    <property type="match status" value="1"/>
</dbReference>
<evidence type="ECO:0000313" key="2">
    <source>
        <dbReference type="EMBL" id="MCP2259118.1"/>
    </source>
</evidence>
<keyword evidence="2" id="KW-0808">Transferase</keyword>
<dbReference type="InterPro" id="IPR015424">
    <property type="entry name" value="PyrdxlP-dep_Trfase"/>
</dbReference>
<dbReference type="PANTHER" id="PTHR30244:SF34">
    <property type="entry name" value="DTDP-4-AMINO-4,6-DIDEOXYGALACTOSE TRANSAMINASE"/>
    <property type="match status" value="1"/>
</dbReference>
<feature type="non-terminal residue" evidence="2">
    <location>
        <position position="1"/>
    </location>
</feature>
<name>A0ABT1HUE3_STRSD</name>
<sequence length="235" mass="24809">AEFADRGIVVVEDAAHAFGSVTLDGTPVGATGNLTCFSLGPIKNLTCGQGGLIVPRDAEEAERARSLRGLGIVETSAIRAAATSYTVAAAGWREQMSALNAAIGRAQLSGFGVVAARRKQLWRAYRTALSTVKGVRVVDVDVDHAVPSLCAVLVLTQPRDAVFHHLRGQGIGVGAHYPPNHLQPAFATWRRTLPATESVAGKILTLPFHPHLDPADVERTVVALECALATVKALR</sequence>
<evidence type="ECO:0000256" key="1">
    <source>
        <dbReference type="ARBA" id="ARBA00001933"/>
    </source>
</evidence>
<keyword evidence="3" id="KW-1185">Reference proteome</keyword>
<proteinExistence type="predicted"/>
<comment type="cofactor">
    <cofactor evidence="1">
        <name>pyridoxal 5'-phosphate</name>
        <dbReference type="ChEBI" id="CHEBI:597326"/>
    </cofactor>
</comment>
<dbReference type="InterPro" id="IPR015421">
    <property type="entry name" value="PyrdxlP-dep_Trfase_major"/>
</dbReference>
<dbReference type="PANTHER" id="PTHR30244">
    <property type="entry name" value="TRANSAMINASE"/>
    <property type="match status" value="1"/>
</dbReference>
<dbReference type="EMBL" id="JAMTCP010000014">
    <property type="protein sequence ID" value="MCP2259118.1"/>
    <property type="molecule type" value="Genomic_DNA"/>
</dbReference>
<reference evidence="2 3" key="1">
    <citation type="submission" date="2022-06" db="EMBL/GenBank/DDBJ databases">
        <title>Genomic Encyclopedia of Archaeal and Bacterial Type Strains, Phase II (KMG-II): from individual species to whole genera.</title>
        <authorList>
            <person name="Goeker M."/>
        </authorList>
    </citation>
    <scope>NUCLEOTIDE SEQUENCE [LARGE SCALE GENOMIC DNA]</scope>
    <source>
        <strain evidence="2 3">DSM 40477</strain>
    </source>
</reference>
<dbReference type="Pfam" id="PF01041">
    <property type="entry name" value="DegT_DnrJ_EryC1"/>
    <property type="match status" value="1"/>
</dbReference>
<protein>
    <submittedName>
        <fullName evidence="2">DegT/DnrJ/EryC1/StrS aminotransferase family protein</fullName>
    </submittedName>
</protein>
<dbReference type="GO" id="GO:0008483">
    <property type="term" value="F:transaminase activity"/>
    <property type="evidence" value="ECO:0007669"/>
    <property type="project" value="UniProtKB-KW"/>
</dbReference>
<organism evidence="2 3">
    <name type="scientific">Streptoalloteichus tenebrarius (strain ATCC 17920 / DSM 40477 / JCM 4838 / CBS 697.72 / NBRC 16177 / NCIMB 11028 / NRRL B-12390 / A12253. 1 / ISP 5477)</name>
    <name type="common">Streptomyces tenebrarius</name>
    <dbReference type="NCBI Taxonomy" id="1933"/>
    <lineage>
        <taxon>Bacteria</taxon>
        <taxon>Bacillati</taxon>
        <taxon>Actinomycetota</taxon>
        <taxon>Actinomycetes</taxon>
        <taxon>Pseudonocardiales</taxon>
        <taxon>Pseudonocardiaceae</taxon>
        <taxon>Streptoalloteichus</taxon>
    </lineage>
</organism>
<gene>
    <name evidence="2" type="ORF">LX15_002819</name>
</gene>
<evidence type="ECO:0000313" key="3">
    <source>
        <dbReference type="Proteomes" id="UP001205311"/>
    </source>
</evidence>
<dbReference type="RefSeq" id="WP_253670029.1">
    <property type="nucleotide sequence ID" value="NZ_JAMTCP010000014.1"/>
</dbReference>
<dbReference type="InterPro" id="IPR000653">
    <property type="entry name" value="DegT/StrS_aminotransferase"/>
</dbReference>
<dbReference type="Gene3D" id="3.40.640.10">
    <property type="entry name" value="Type I PLP-dependent aspartate aminotransferase-like (Major domain)"/>
    <property type="match status" value="1"/>
</dbReference>
<accession>A0ABT1HUE3</accession>
<dbReference type="Proteomes" id="UP001205311">
    <property type="component" value="Unassembled WGS sequence"/>
</dbReference>